<evidence type="ECO:0000313" key="3">
    <source>
        <dbReference type="Proteomes" id="UP000712281"/>
    </source>
</evidence>
<feature type="region of interest" description="Disordered" evidence="1">
    <location>
        <begin position="1"/>
        <end position="23"/>
    </location>
</feature>
<feature type="compositionally biased region" description="Polar residues" evidence="1">
    <location>
        <begin position="1"/>
        <end position="16"/>
    </location>
</feature>
<organism evidence="2 3">
    <name type="scientific">Brassica cretica</name>
    <name type="common">Mustard</name>
    <dbReference type="NCBI Taxonomy" id="69181"/>
    <lineage>
        <taxon>Eukaryota</taxon>
        <taxon>Viridiplantae</taxon>
        <taxon>Streptophyta</taxon>
        <taxon>Embryophyta</taxon>
        <taxon>Tracheophyta</taxon>
        <taxon>Spermatophyta</taxon>
        <taxon>Magnoliopsida</taxon>
        <taxon>eudicotyledons</taxon>
        <taxon>Gunneridae</taxon>
        <taxon>Pentapetalae</taxon>
        <taxon>rosids</taxon>
        <taxon>malvids</taxon>
        <taxon>Brassicales</taxon>
        <taxon>Brassicaceae</taxon>
        <taxon>Brassiceae</taxon>
        <taxon>Brassica</taxon>
    </lineage>
</organism>
<protein>
    <submittedName>
        <fullName evidence="2">Uncharacterized protein</fullName>
    </submittedName>
</protein>
<name>A0A8S9HJD0_BRACR</name>
<proteinExistence type="predicted"/>
<comment type="caution">
    <text evidence="2">The sequence shown here is derived from an EMBL/GenBank/DDBJ whole genome shotgun (WGS) entry which is preliminary data.</text>
</comment>
<evidence type="ECO:0000313" key="2">
    <source>
        <dbReference type="EMBL" id="KAF2556546.1"/>
    </source>
</evidence>
<accession>A0A8S9HJD0</accession>
<evidence type="ECO:0000256" key="1">
    <source>
        <dbReference type="SAM" id="MobiDB-lite"/>
    </source>
</evidence>
<dbReference type="EMBL" id="QGKW02001940">
    <property type="protein sequence ID" value="KAF2556546.1"/>
    <property type="molecule type" value="Genomic_DNA"/>
</dbReference>
<dbReference type="Proteomes" id="UP000712281">
    <property type="component" value="Unassembled WGS sequence"/>
</dbReference>
<sequence length="75" mass="8547">MSESTEMSSNSRTSYCILNDIPPPTPPERVSTRELLIYEPDVPKSPNFTLPPGLKVQDISREYCKSLLIFLSFRL</sequence>
<gene>
    <name evidence="2" type="ORF">F2Q68_00016138</name>
</gene>
<dbReference type="AlphaFoldDB" id="A0A8S9HJD0"/>
<reference evidence="2" key="1">
    <citation type="submission" date="2019-12" db="EMBL/GenBank/DDBJ databases">
        <title>Genome sequencing and annotation of Brassica cretica.</title>
        <authorList>
            <person name="Studholme D.J."/>
            <person name="Sarris P.F."/>
        </authorList>
    </citation>
    <scope>NUCLEOTIDE SEQUENCE</scope>
    <source>
        <strain evidence="2">PFS-001/15</strain>
        <tissue evidence="2">Leaf</tissue>
    </source>
</reference>